<evidence type="ECO:0000256" key="2">
    <source>
        <dbReference type="SAM" id="SignalP"/>
    </source>
</evidence>
<evidence type="ECO:0000256" key="1">
    <source>
        <dbReference type="SAM" id="MobiDB-lite"/>
    </source>
</evidence>
<feature type="signal peptide" evidence="2">
    <location>
        <begin position="1"/>
        <end position="15"/>
    </location>
</feature>
<proteinExistence type="predicted"/>
<organism evidence="4">
    <name type="scientific">Caenorhabditis brenneri</name>
    <name type="common">Nematode worm</name>
    <dbReference type="NCBI Taxonomy" id="135651"/>
    <lineage>
        <taxon>Eukaryota</taxon>
        <taxon>Metazoa</taxon>
        <taxon>Ecdysozoa</taxon>
        <taxon>Nematoda</taxon>
        <taxon>Chromadorea</taxon>
        <taxon>Rhabditida</taxon>
        <taxon>Rhabditina</taxon>
        <taxon>Rhabditomorpha</taxon>
        <taxon>Rhabditoidea</taxon>
        <taxon>Rhabditidae</taxon>
        <taxon>Peloderinae</taxon>
        <taxon>Caenorhabditis</taxon>
    </lineage>
</organism>
<keyword evidence="2" id="KW-0732">Signal</keyword>
<gene>
    <name evidence="3" type="ORF">CAEBREN_13141</name>
</gene>
<sequence>MNKGNILVIIAITAAFFIRFHKEPNVSNVSENAASEVAVLANNQTDSGHSRSVKGRSPGSSQYARHGSPPPKTPYPTGHF</sequence>
<accession>G0NF94</accession>
<dbReference type="EMBL" id="GL379875">
    <property type="protein sequence ID" value="EGT59199.1"/>
    <property type="molecule type" value="Genomic_DNA"/>
</dbReference>
<evidence type="ECO:0000313" key="3">
    <source>
        <dbReference type="EMBL" id="EGT59199.1"/>
    </source>
</evidence>
<feature type="chain" id="PRO_5012045232" evidence="2">
    <location>
        <begin position="16"/>
        <end position="80"/>
    </location>
</feature>
<name>G0NF94_CAEBE</name>
<protein>
    <submittedName>
        <fullName evidence="3">Uncharacterized protein</fullName>
    </submittedName>
</protein>
<evidence type="ECO:0000313" key="4">
    <source>
        <dbReference type="Proteomes" id="UP000008068"/>
    </source>
</evidence>
<feature type="region of interest" description="Disordered" evidence="1">
    <location>
        <begin position="40"/>
        <end position="80"/>
    </location>
</feature>
<reference evidence="4" key="1">
    <citation type="submission" date="2011-07" db="EMBL/GenBank/DDBJ databases">
        <authorList>
            <consortium name="Caenorhabditis brenneri Sequencing and Analysis Consortium"/>
            <person name="Wilson R.K."/>
        </authorList>
    </citation>
    <scope>NUCLEOTIDE SEQUENCE [LARGE SCALE GENOMIC DNA]</scope>
    <source>
        <strain evidence="4">PB2801</strain>
    </source>
</reference>
<dbReference type="HOGENOM" id="CLU_2591908_0_0_1"/>
<keyword evidence="4" id="KW-1185">Reference proteome</keyword>
<dbReference type="InParanoid" id="G0NF94"/>
<dbReference type="AlphaFoldDB" id="G0NF94"/>
<dbReference type="Proteomes" id="UP000008068">
    <property type="component" value="Unassembled WGS sequence"/>
</dbReference>